<accession>A0ABW0LGQ9</accession>
<evidence type="ECO:0000259" key="1">
    <source>
        <dbReference type="PROSITE" id="PS51704"/>
    </source>
</evidence>
<dbReference type="Proteomes" id="UP001596147">
    <property type="component" value="Unassembled WGS sequence"/>
</dbReference>
<gene>
    <name evidence="2" type="ORF">ACFPM4_08430</name>
</gene>
<dbReference type="Pfam" id="PF03009">
    <property type="entry name" value="GDPD"/>
    <property type="match status" value="1"/>
</dbReference>
<dbReference type="PANTHER" id="PTHR46211">
    <property type="entry name" value="GLYCEROPHOSPHORYL DIESTER PHOSPHODIESTERASE"/>
    <property type="match status" value="1"/>
</dbReference>
<evidence type="ECO:0000313" key="2">
    <source>
        <dbReference type="EMBL" id="MFC5464778.1"/>
    </source>
</evidence>
<dbReference type="InterPro" id="IPR030395">
    <property type="entry name" value="GP_PDE_dom"/>
</dbReference>
<sequence>MNTRQNSHASVLAGIREGADMMEVDIRATKDDHVVLYHDESIITSDGSKLLRELPYEALNDVILLENVLPYIKMNNRTINLDVKEDNAIAPMIRIIEHFDMQNQVLITGCEKERAAFIKAHYPTYKVLLNASFALFETCDYSSYVQQTIADAIDSKSDGINIHYQHCREELLESAKANRLPVYVWTVDQPTDMVKFMQLGVQSITTNNVKTLVHLRNEYTHISK</sequence>
<dbReference type="SUPFAM" id="SSF51695">
    <property type="entry name" value="PLC-like phosphodiesterases"/>
    <property type="match status" value="1"/>
</dbReference>
<name>A0ABW0LGQ9_9BACI</name>
<feature type="domain" description="GP-PDE" evidence="1">
    <location>
        <begin position="1"/>
        <end position="216"/>
    </location>
</feature>
<organism evidence="2 3">
    <name type="scientific">Lederbergia graminis</name>
    <dbReference type="NCBI Taxonomy" id="735518"/>
    <lineage>
        <taxon>Bacteria</taxon>
        <taxon>Bacillati</taxon>
        <taxon>Bacillota</taxon>
        <taxon>Bacilli</taxon>
        <taxon>Bacillales</taxon>
        <taxon>Bacillaceae</taxon>
        <taxon>Lederbergia</taxon>
    </lineage>
</organism>
<dbReference type="EMBL" id="JBHSMC010000011">
    <property type="protein sequence ID" value="MFC5464778.1"/>
    <property type="molecule type" value="Genomic_DNA"/>
</dbReference>
<reference evidence="3" key="1">
    <citation type="journal article" date="2019" name="Int. J. Syst. Evol. Microbiol.">
        <title>The Global Catalogue of Microorganisms (GCM) 10K type strain sequencing project: providing services to taxonomists for standard genome sequencing and annotation.</title>
        <authorList>
            <consortium name="The Broad Institute Genomics Platform"/>
            <consortium name="The Broad Institute Genome Sequencing Center for Infectious Disease"/>
            <person name="Wu L."/>
            <person name="Ma J."/>
        </authorList>
    </citation>
    <scope>NUCLEOTIDE SEQUENCE [LARGE SCALE GENOMIC DNA]</scope>
    <source>
        <strain evidence="3">CGMCC 1.12237</strain>
    </source>
</reference>
<dbReference type="PROSITE" id="PS51704">
    <property type="entry name" value="GP_PDE"/>
    <property type="match status" value="1"/>
</dbReference>
<protein>
    <submittedName>
        <fullName evidence="2">Glycerophosphodiester phosphodiesterase</fullName>
    </submittedName>
</protein>
<dbReference type="InterPro" id="IPR017946">
    <property type="entry name" value="PLC-like_Pdiesterase_TIM-brl"/>
</dbReference>
<comment type="caution">
    <text evidence="2">The sequence shown here is derived from an EMBL/GenBank/DDBJ whole genome shotgun (WGS) entry which is preliminary data.</text>
</comment>
<proteinExistence type="predicted"/>
<dbReference type="Gene3D" id="3.20.20.190">
    <property type="entry name" value="Phosphatidylinositol (PI) phosphodiesterase"/>
    <property type="match status" value="1"/>
</dbReference>
<dbReference type="CDD" id="cd08556">
    <property type="entry name" value="GDPD"/>
    <property type="match status" value="1"/>
</dbReference>
<evidence type="ECO:0000313" key="3">
    <source>
        <dbReference type="Proteomes" id="UP001596147"/>
    </source>
</evidence>
<dbReference type="PANTHER" id="PTHR46211:SF1">
    <property type="entry name" value="GLYCEROPHOSPHODIESTER PHOSPHODIESTERASE, CYTOPLASMIC"/>
    <property type="match status" value="1"/>
</dbReference>
<keyword evidence="3" id="KW-1185">Reference proteome</keyword>